<protein>
    <submittedName>
        <fullName evidence="2">Anti-sigma-factor antagonist</fullName>
    </submittedName>
</protein>
<dbReference type="PANTHER" id="PTHR35849:SF1">
    <property type="entry name" value="INTERMEMBRANE PHOSPHOLIPID TRANSPORT SYSTEM BINDING PROTEIN MLAB"/>
    <property type="match status" value="1"/>
</dbReference>
<dbReference type="PANTHER" id="PTHR35849">
    <property type="entry name" value="BLR2341 PROTEIN"/>
    <property type="match status" value="1"/>
</dbReference>
<name>W6MBI0_9GAMM</name>
<evidence type="ECO:0000313" key="2">
    <source>
        <dbReference type="EMBL" id="CDI01308.1"/>
    </source>
</evidence>
<dbReference type="RefSeq" id="WP_048670421.1">
    <property type="nucleotide sequence ID" value="NZ_CBTJ020000020.1"/>
</dbReference>
<dbReference type="InterPro" id="IPR052746">
    <property type="entry name" value="MlaB_ABC_Transporter"/>
</dbReference>
<dbReference type="Proteomes" id="UP000035760">
    <property type="component" value="Unassembled WGS sequence"/>
</dbReference>
<evidence type="ECO:0000259" key="1">
    <source>
        <dbReference type="PROSITE" id="PS50801"/>
    </source>
</evidence>
<accession>W6MBI0</accession>
<reference evidence="2" key="1">
    <citation type="submission" date="2013-07" db="EMBL/GenBank/DDBJ databases">
        <authorList>
            <person name="McIlroy S."/>
        </authorList>
    </citation>
    <scope>NUCLEOTIDE SEQUENCE [LARGE SCALE GENOMIC DNA]</scope>
    <source>
        <strain evidence="2">Run_A_D11</strain>
    </source>
</reference>
<dbReference type="OrthoDB" id="5297990at2"/>
<organism evidence="2 3">
    <name type="scientific">Candidatus Competibacter denitrificans Run_A_D11</name>
    <dbReference type="NCBI Taxonomy" id="1400863"/>
    <lineage>
        <taxon>Bacteria</taxon>
        <taxon>Pseudomonadati</taxon>
        <taxon>Pseudomonadota</taxon>
        <taxon>Gammaproteobacteria</taxon>
        <taxon>Candidatus Competibacteraceae</taxon>
        <taxon>Candidatus Competibacter</taxon>
    </lineage>
</organism>
<dbReference type="PROSITE" id="PS50801">
    <property type="entry name" value="STAS"/>
    <property type="match status" value="1"/>
</dbReference>
<dbReference type="CDD" id="cd07043">
    <property type="entry name" value="STAS_anti-anti-sigma_factors"/>
    <property type="match status" value="1"/>
</dbReference>
<comment type="caution">
    <text evidence="2">The sequence shown here is derived from an EMBL/GenBank/DDBJ whole genome shotgun (WGS) entry which is preliminary data.</text>
</comment>
<dbReference type="InterPro" id="IPR002645">
    <property type="entry name" value="STAS_dom"/>
</dbReference>
<keyword evidence="3" id="KW-1185">Reference proteome</keyword>
<reference evidence="2" key="2">
    <citation type="submission" date="2014-03" db="EMBL/GenBank/DDBJ databases">
        <title>Candidatus Competibacter-lineage genomes retrieved from metagenomes reveal functional metabolic diversity.</title>
        <authorList>
            <person name="McIlroy S.J."/>
            <person name="Albertsen M."/>
            <person name="Andresen E.K."/>
            <person name="Saunders A.M."/>
            <person name="Kristiansen R."/>
            <person name="Stokholm-Bjerregaard M."/>
            <person name="Nielsen K.L."/>
            <person name="Nielsen P.H."/>
        </authorList>
    </citation>
    <scope>NUCLEOTIDE SEQUENCE</scope>
    <source>
        <strain evidence="2">Run_A_D11</strain>
    </source>
</reference>
<proteinExistence type="predicted"/>
<sequence length="100" mass="10885">MATATVERDGTTLRIVGELDFDSVADLWATTGSLFEIAVEPVVQIDLSGVRRSNSAGVALLVEWLRQAQSRQSKLVFSNMPAQMRAIVRVVDLETVLPVA</sequence>
<dbReference type="STRING" id="1400863.BN873_150096"/>
<dbReference type="InterPro" id="IPR036513">
    <property type="entry name" value="STAS_dom_sf"/>
</dbReference>
<feature type="domain" description="STAS" evidence="1">
    <location>
        <begin position="1"/>
        <end position="100"/>
    </location>
</feature>
<dbReference type="AlphaFoldDB" id="W6MBI0"/>
<dbReference type="Pfam" id="PF13466">
    <property type="entry name" value="STAS_2"/>
    <property type="match status" value="1"/>
</dbReference>
<dbReference type="EMBL" id="CBTJ020000020">
    <property type="protein sequence ID" value="CDI01308.1"/>
    <property type="molecule type" value="Genomic_DNA"/>
</dbReference>
<dbReference type="Gene3D" id="3.30.750.24">
    <property type="entry name" value="STAS domain"/>
    <property type="match status" value="1"/>
</dbReference>
<evidence type="ECO:0000313" key="3">
    <source>
        <dbReference type="Proteomes" id="UP000035760"/>
    </source>
</evidence>
<gene>
    <name evidence="2" type="ORF">BN873_150096</name>
</gene>
<dbReference type="SUPFAM" id="SSF52091">
    <property type="entry name" value="SpoIIaa-like"/>
    <property type="match status" value="1"/>
</dbReference>
<dbReference type="InterPro" id="IPR058548">
    <property type="entry name" value="MlaB-like_STAS"/>
</dbReference>